<keyword evidence="12" id="KW-0234">DNA repair</keyword>
<dbReference type="SUPFAM" id="SSF160975">
    <property type="entry name" value="AF1531-like"/>
    <property type="match status" value="1"/>
</dbReference>
<dbReference type="InterPro" id="IPR040982">
    <property type="entry name" value="DNA_pol3_finger"/>
</dbReference>
<evidence type="ECO:0000256" key="5">
    <source>
        <dbReference type="ARBA" id="ARBA00017273"/>
    </source>
</evidence>
<gene>
    <name evidence="16" type="ORF">WKV53_15830</name>
</gene>
<comment type="subcellular location">
    <subcellularLocation>
        <location evidence="1">Cytoplasm</location>
    </subcellularLocation>
</comment>
<evidence type="ECO:0000256" key="3">
    <source>
        <dbReference type="ARBA" id="ARBA00010945"/>
    </source>
</evidence>
<proteinExistence type="inferred from homology"/>
<dbReference type="PANTHER" id="PTHR32294:SF4">
    <property type="entry name" value="ERROR-PRONE DNA POLYMERASE"/>
    <property type="match status" value="1"/>
</dbReference>
<dbReference type="GO" id="GO:0003887">
    <property type="term" value="F:DNA-directed DNA polymerase activity"/>
    <property type="evidence" value="ECO:0007669"/>
    <property type="project" value="UniProtKB-EC"/>
</dbReference>
<evidence type="ECO:0000256" key="9">
    <source>
        <dbReference type="ARBA" id="ARBA00022705"/>
    </source>
</evidence>
<dbReference type="Proteomes" id="UP001371305">
    <property type="component" value="Unassembled WGS sequence"/>
</dbReference>
<dbReference type="InterPro" id="IPR029460">
    <property type="entry name" value="DNAPol_HHH"/>
</dbReference>
<comment type="caution">
    <text evidence="16">The sequence shown here is derived from an EMBL/GenBank/DDBJ whole genome shotgun (WGS) entry which is preliminary data.</text>
</comment>
<keyword evidence="9" id="KW-0235">DNA replication</keyword>
<dbReference type="EC" id="2.7.7.7" evidence="4"/>
<dbReference type="NCBIfam" id="TIGR00594">
    <property type="entry name" value="polc"/>
    <property type="match status" value="1"/>
</dbReference>
<evidence type="ECO:0000256" key="14">
    <source>
        <dbReference type="SAM" id="MobiDB-lite"/>
    </source>
</evidence>
<name>A0ABU9AW78_9BACT</name>
<feature type="domain" description="Polymerase/histidinol phosphatase N-terminal" evidence="15">
    <location>
        <begin position="498"/>
        <end position="566"/>
    </location>
</feature>
<dbReference type="Gene3D" id="3.40.1170.60">
    <property type="match status" value="1"/>
</dbReference>
<keyword evidence="11" id="KW-0239">DNA-directed DNA polymerase</keyword>
<dbReference type="Gene3D" id="1.10.150.870">
    <property type="match status" value="1"/>
</dbReference>
<keyword evidence="10" id="KW-0227">DNA damage</keyword>
<dbReference type="CDD" id="cd04485">
    <property type="entry name" value="DnaE_OBF"/>
    <property type="match status" value="1"/>
</dbReference>
<feature type="region of interest" description="Disordered" evidence="14">
    <location>
        <begin position="943"/>
        <end position="971"/>
    </location>
</feature>
<dbReference type="Pfam" id="PF14579">
    <property type="entry name" value="HHH_6"/>
    <property type="match status" value="1"/>
</dbReference>
<dbReference type="SMART" id="SM00481">
    <property type="entry name" value="POLIIIAc"/>
    <property type="match status" value="1"/>
</dbReference>
<dbReference type="InterPro" id="IPR016195">
    <property type="entry name" value="Pol/histidinol_Pase-like"/>
</dbReference>
<comment type="similarity">
    <text evidence="2">Belongs to the DNA polymerase type-C family. DnaE2 subfamily.</text>
</comment>
<evidence type="ECO:0000313" key="16">
    <source>
        <dbReference type="EMBL" id="MEK7951985.1"/>
    </source>
</evidence>
<dbReference type="EMBL" id="JBBUKT010000006">
    <property type="protein sequence ID" value="MEK7951985.1"/>
    <property type="molecule type" value="Genomic_DNA"/>
</dbReference>
<protein>
    <recommendedName>
        <fullName evidence="5">Error-prone DNA polymerase</fullName>
        <ecNumber evidence="4">2.7.7.7</ecNumber>
    </recommendedName>
</protein>
<comment type="similarity">
    <text evidence="3">Belongs to the DNA polymerase type-Y family.</text>
</comment>
<dbReference type="InterPro" id="IPR043502">
    <property type="entry name" value="DNA/RNA_pol_sf"/>
</dbReference>
<dbReference type="Pfam" id="PF00817">
    <property type="entry name" value="IMS"/>
    <property type="match status" value="1"/>
</dbReference>
<evidence type="ECO:0000256" key="2">
    <source>
        <dbReference type="ARBA" id="ARBA00007391"/>
    </source>
</evidence>
<dbReference type="Pfam" id="PF17657">
    <property type="entry name" value="DNA_pol3_finger"/>
    <property type="match status" value="1"/>
</dbReference>
<dbReference type="InterPro" id="IPR011708">
    <property type="entry name" value="DNA_pol3_alpha_NTPase_dom"/>
</dbReference>
<keyword evidence="6" id="KW-0963">Cytoplasm</keyword>
<dbReference type="InterPro" id="IPR004365">
    <property type="entry name" value="NA-bd_OB_tRNA"/>
</dbReference>
<evidence type="ECO:0000256" key="4">
    <source>
        <dbReference type="ARBA" id="ARBA00012417"/>
    </source>
</evidence>
<dbReference type="NCBIfam" id="NF004225">
    <property type="entry name" value="PRK05672.1"/>
    <property type="match status" value="1"/>
</dbReference>
<evidence type="ECO:0000313" key="17">
    <source>
        <dbReference type="Proteomes" id="UP001371305"/>
    </source>
</evidence>
<dbReference type="Gene3D" id="3.30.70.270">
    <property type="match status" value="1"/>
</dbReference>
<dbReference type="RefSeq" id="WP_341405744.1">
    <property type="nucleotide sequence ID" value="NZ_JBBUKT010000006.1"/>
</dbReference>
<organism evidence="16 17">
    <name type="scientific">Luteolibacter soli</name>
    <dbReference type="NCBI Taxonomy" id="3135280"/>
    <lineage>
        <taxon>Bacteria</taxon>
        <taxon>Pseudomonadati</taxon>
        <taxon>Verrucomicrobiota</taxon>
        <taxon>Verrucomicrobiia</taxon>
        <taxon>Verrucomicrobiales</taxon>
        <taxon>Verrucomicrobiaceae</taxon>
        <taxon>Luteolibacter</taxon>
    </lineage>
</organism>
<dbReference type="InterPro" id="IPR001126">
    <property type="entry name" value="UmuC"/>
</dbReference>
<evidence type="ECO:0000256" key="6">
    <source>
        <dbReference type="ARBA" id="ARBA00022490"/>
    </source>
</evidence>
<dbReference type="SUPFAM" id="SSF56672">
    <property type="entry name" value="DNA/RNA polymerases"/>
    <property type="match status" value="1"/>
</dbReference>
<dbReference type="InterPro" id="IPR004013">
    <property type="entry name" value="PHP_dom"/>
</dbReference>
<evidence type="ECO:0000256" key="7">
    <source>
        <dbReference type="ARBA" id="ARBA00022679"/>
    </source>
</evidence>
<keyword evidence="8 16" id="KW-0548">Nucleotidyltransferase</keyword>
<keyword evidence="7 16" id="KW-0808">Transferase</keyword>
<dbReference type="Gene3D" id="3.20.20.140">
    <property type="entry name" value="Metal-dependent hydrolases"/>
    <property type="match status" value="1"/>
</dbReference>
<evidence type="ECO:0000256" key="11">
    <source>
        <dbReference type="ARBA" id="ARBA00022932"/>
    </source>
</evidence>
<dbReference type="Pfam" id="PF02811">
    <property type="entry name" value="PHP"/>
    <property type="match status" value="1"/>
</dbReference>
<evidence type="ECO:0000256" key="12">
    <source>
        <dbReference type="ARBA" id="ARBA00023204"/>
    </source>
</evidence>
<dbReference type="PANTHER" id="PTHR32294">
    <property type="entry name" value="DNA POLYMERASE III SUBUNIT ALPHA"/>
    <property type="match status" value="1"/>
</dbReference>
<evidence type="ECO:0000256" key="1">
    <source>
        <dbReference type="ARBA" id="ARBA00004496"/>
    </source>
</evidence>
<evidence type="ECO:0000256" key="13">
    <source>
        <dbReference type="ARBA" id="ARBA00049244"/>
    </source>
</evidence>
<dbReference type="SUPFAM" id="SSF89550">
    <property type="entry name" value="PHP domain-like"/>
    <property type="match status" value="1"/>
</dbReference>
<dbReference type="InterPro" id="IPR043128">
    <property type="entry name" value="Rev_trsase/Diguanyl_cyclase"/>
</dbReference>
<reference evidence="16 17" key="1">
    <citation type="submission" date="2024-04" db="EMBL/GenBank/DDBJ databases">
        <title>Luteolibacter sp. isolated from soil.</title>
        <authorList>
            <person name="An J."/>
        </authorList>
    </citation>
    <scope>NUCLEOTIDE SEQUENCE [LARGE SCALE GENOMIC DNA]</scope>
    <source>
        <strain evidence="16 17">Y139</strain>
    </source>
</reference>
<comment type="catalytic activity">
    <reaction evidence="13">
        <text>DNA(n) + a 2'-deoxyribonucleoside 5'-triphosphate = DNA(n+1) + diphosphate</text>
        <dbReference type="Rhea" id="RHEA:22508"/>
        <dbReference type="Rhea" id="RHEA-COMP:17339"/>
        <dbReference type="Rhea" id="RHEA-COMP:17340"/>
        <dbReference type="ChEBI" id="CHEBI:33019"/>
        <dbReference type="ChEBI" id="CHEBI:61560"/>
        <dbReference type="ChEBI" id="CHEBI:173112"/>
        <dbReference type="EC" id="2.7.7.7"/>
    </reaction>
</comment>
<dbReference type="InterPro" id="IPR003141">
    <property type="entry name" value="Pol/His_phosphatase_N"/>
</dbReference>
<dbReference type="CDD" id="cd03468">
    <property type="entry name" value="PolY_like"/>
    <property type="match status" value="1"/>
</dbReference>
<evidence type="ECO:0000256" key="8">
    <source>
        <dbReference type="ARBA" id="ARBA00022695"/>
    </source>
</evidence>
<sequence length="1555" mass="174284">MLEADVDPEAILEKVKLQLQAVNDVARETGIGPGWPLNRALVRCPDLKVLTPDPEGEAQLLGEMIAQAEGITPDLEIACKDTLLLDLSRTSSRHAARLSELEVADVWPLHARAATPDLARLAVRHEDCHERLVTSRDIARLPLGLLHFLPGGGEFLPLLKDWGLSKLGDFMELSRQDLTARLGPQSGAWHDLLHAKTCRLLRLHRPPESMEQTMDFEEPVTATEPLVFAFKRLLHALSARLAARYVAVKTLRIIFHLERGGIFFREIRLPEPRVEEGELLRPIQVLLDSLKTGSSVAGITLDVETTLPTSAQRDWFIRQLPQPERWTDTLAQLEALLGPGKVGIPVPPASHRPDDFKLHVADGSMPASSNGFFPPSSLPLRRFRPGVSVIVAADANPSQPRPLAVLTGPYRGQVMESRGPFGASGHWWDVHPSWQRREWDVRLAGDHLLRLAFTPPDRWSIDGHYEKEDDLGMPDAKENAAAVVSSVAQLKKRMRPFVEFHARSAFSFLRGSSNPEQMILQAREVGLDAIAITDHEGFYGSPRAYKAAKELGGIRAITGATLEMDGAQVPVLCATQEGYKSLSRHLTNRHLKSIVAHGDLNDGRLIALTGDREGPLIRHLLRDDKEAALKAVNALIDTFGHGNVYVEIHRHSLRDDGKLNRYLVDLARHLRLPLLASNAPLYARREDRLLVDAFTCLRHHTSLDAAGLLLESNGERHLKSPQKMARLFHDLPEALENTARLSDRIGFALEDMGYQFPHLTDEAGGLFIEQEQEQLLRERCREGAIWRYGKCDGKVRKRLEKEISLICRLGVAGYFLIVQDIVLYARRENILCQGRGSAANSVVCFVLGITNVDAVKQKLVFERFLSDPPEGKKKEIVWPDIDIDFPSGDQREKAIQYVFNKYGARGAAMTANVITYRPRSAFREMSKVLGFPPSIADRFSTMGGSPEYQRWEEKQEEIGVPEEEKKRREEERRHEAFEESMASLLPPSHPRLAALEKLYHAVLGLPRHLGQHSGGMVICAGGLDEVVPIQPASMPDRTIVQWDKDDCENLGLVKIDLLGLGMFAAMENMIEICKRRNEHVPLDEIPLDDPKVYDMLHCSDTIGTFQVESRAQMATLSILRPESFYEIAIQVAIVRPGPIVGDLLNPYLRRRNGREKPDCIHPKLEKALGRTLGVPLFQEQVLQMGMIIAGFDTTETAELRRAMSFHRSHEQMDRVTAKLHHRMTERGIPLDVQEKVIRATENFAEYGFPESHALSFAAVAYWSCWFKVHHPAAFYTGLINNQPMGFYSTHSLIQDGKRHGIRFLPVSCVHSLMVTDVVDENVIRLGLHRLQGISKETQEKIVEEKTREPFDSLEDFLYRVVPNARERRILAKSGALNDLPKAGHRRKVMWQVELPLYGDLLGGQEEASEDALAAMTMPERLAADLSIQGASTGPHAMKLWRRSHAEMGLVNARDLQSLPHGMPVRVGGLVICRQRPGTAKGHCFISLEDETGISNLFVKKENFQRMRLTIVSEPFLMATGRVQIAEGGMRTVYVDEVFPLPGAEPVHAAESHDFH</sequence>
<keyword evidence="17" id="KW-1185">Reference proteome</keyword>
<evidence type="ECO:0000259" key="15">
    <source>
        <dbReference type="SMART" id="SM00481"/>
    </source>
</evidence>
<dbReference type="Pfam" id="PF01336">
    <property type="entry name" value="tRNA_anti-codon"/>
    <property type="match status" value="1"/>
</dbReference>
<dbReference type="InterPro" id="IPR004805">
    <property type="entry name" value="DnaE2/DnaE/PolC"/>
</dbReference>
<evidence type="ECO:0000256" key="10">
    <source>
        <dbReference type="ARBA" id="ARBA00022763"/>
    </source>
</evidence>
<feature type="compositionally biased region" description="Basic and acidic residues" evidence="14">
    <location>
        <begin position="949"/>
        <end position="971"/>
    </location>
</feature>
<dbReference type="Pfam" id="PF07733">
    <property type="entry name" value="DNA_pol3_alpha"/>
    <property type="match status" value="1"/>
</dbReference>
<accession>A0ABU9AW78</accession>